<feature type="region of interest" description="Disordered" evidence="1">
    <location>
        <begin position="49"/>
        <end position="68"/>
    </location>
</feature>
<reference evidence="2" key="1">
    <citation type="submission" date="2023-01" db="EMBL/GenBank/DDBJ databases">
        <authorList>
            <person name="Van Ghelder C."/>
            <person name="Rancurel C."/>
        </authorList>
    </citation>
    <scope>NUCLEOTIDE SEQUENCE</scope>
    <source>
        <strain evidence="2">CNCM I-4278</strain>
    </source>
</reference>
<sequence>MATSRSSSHARLHKRGNSASSLTSPLSPVSDQGLFTFSRSETPKVTYEEPWITTSSPPMPPPAASVSHPRKIKPYLRKLSSKDANGLDLSRTAEENERLAGLGISDYPAYTPSVVDVNFAPVKTGRHRHTRSTSNTSQFSTSSLGLQRPTAPYMPPARHTPRPYTPPMSKSTPASVLGSETEADDIMSDEEYRLRQQSFDPARRSGSISSTPGLPPTLRMHATGSSTGLAGSYSQSSTSLASPIAQSRSRGDTLRSLESATSPSSRTSFDKAFGFVRPNPPPDPASRAAYIRAARQAFQEKEEAKERKHEREASKQSERDMRRLNRKLEHQQRKSEGNESKRTRSISDLNNEKTPRPSIGGRQYSDHREAHTRTLPNYVPPSTSEKQGGFHLPKVTKSREAKGNWAKFVAWFKTRILRISRKMHG</sequence>
<feature type="compositionally biased region" description="Polar residues" evidence="1">
    <location>
        <begin position="256"/>
        <end position="267"/>
    </location>
</feature>
<feature type="region of interest" description="Disordered" evidence="1">
    <location>
        <begin position="125"/>
        <end position="397"/>
    </location>
</feature>
<feature type="compositionally biased region" description="Polar residues" evidence="1">
    <location>
        <begin position="17"/>
        <end position="34"/>
    </location>
</feature>
<comment type="caution">
    <text evidence="2">The sequence shown here is derived from an EMBL/GenBank/DDBJ whole genome shotgun (WGS) entry which is preliminary data.</text>
</comment>
<protein>
    <submittedName>
        <fullName evidence="2">Uncharacterized protein</fullName>
    </submittedName>
</protein>
<evidence type="ECO:0000313" key="2">
    <source>
        <dbReference type="EMBL" id="CAI6339510.1"/>
    </source>
</evidence>
<gene>
    <name evidence="2" type="ORF">PDIGIT_LOCUS12670</name>
</gene>
<dbReference type="AlphaFoldDB" id="A0A9W4UP08"/>
<feature type="compositionally biased region" description="Low complexity" evidence="1">
    <location>
        <begin position="132"/>
        <end position="143"/>
    </location>
</feature>
<organism evidence="2 3">
    <name type="scientific">Periconia digitata</name>
    <dbReference type="NCBI Taxonomy" id="1303443"/>
    <lineage>
        <taxon>Eukaryota</taxon>
        <taxon>Fungi</taxon>
        <taxon>Dikarya</taxon>
        <taxon>Ascomycota</taxon>
        <taxon>Pezizomycotina</taxon>
        <taxon>Dothideomycetes</taxon>
        <taxon>Pleosporomycetidae</taxon>
        <taxon>Pleosporales</taxon>
        <taxon>Massarineae</taxon>
        <taxon>Periconiaceae</taxon>
        <taxon>Periconia</taxon>
    </lineage>
</organism>
<proteinExistence type="predicted"/>
<accession>A0A9W4UP08</accession>
<keyword evidence="3" id="KW-1185">Reference proteome</keyword>
<name>A0A9W4UP08_9PLEO</name>
<dbReference type="Proteomes" id="UP001152607">
    <property type="component" value="Unassembled WGS sequence"/>
</dbReference>
<feature type="region of interest" description="Disordered" evidence="1">
    <location>
        <begin position="1"/>
        <end position="34"/>
    </location>
</feature>
<evidence type="ECO:0000313" key="3">
    <source>
        <dbReference type="Proteomes" id="UP001152607"/>
    </source>
</evidence>
<dbReference type="EMBL" id="CAOQHR010000009">
    <property type="protein sequence ID" value="CAI6339510.1"/>
    <property type="molecule type" value="Genomic_DNA"/>
</dbReference>
<dbReference type="OrthoDB" id="5377213at2759"/>
<feature type="compositionally biased region" description="Polar residues" evidence="1">
    <location>
        <begin position="223"/>
        <end position="248"/>
    </location>
</feature>
<evidence type="ECO:0000256" key="1">
    <source>
        <dbReference type="SAM" id="MobiDB-lite"/>
    </source>
</evidence>
<feature type="compositionally biased region" description="Basic and acidic residues" evidence="1">
    <location>
        <begin position="298"/>
        <end position="342"/>
    </location>
</feature>